<dbReference type="OrthoDB" id="2363873at2759"/>
<comment type="catalytic activity">
    <reaction evidence="4">
        <text>a 1-O-alkyl-2-acetyl-sn-glycero-3-phosphocholine + H2O = a 1-O-alkyl-sn-glycero-3-phosphocholine + acetate + H(+)</text>
        <dbReference type="Rhea" id="RHEA:17777"/>
        <dbReference type="ChEBI" id="CHEBI:15377"/>
        <dbReference type="ChEBI" id="CHEBI:15378"/>
        <dbReference type="ChEBI" id="CHEBI:30089"/>
        <dbReference type="ChEBI" id="CHEBI:30909"/>
        <dbReference type="ChEBI" id="CHEBI:36707"/>
        <dbReference type="EC" id="3.1.1.47"/>
    </reaction>
</comment>
<evidence type="ECO:0000256" key="6">
    <source>
        <dbReference type="SAM" id="MobiDB-lite"/>
    </source>
</evidence>
<feature type="compositionally biased region" description="Basic and acidic residues" evidence="6">
    <location>
        <begin position="444"/>
        <end position="464"/>
    </location>
</feature>
<sequence>MVWNTSLNPIRSFPAYAGPYSVGSLDLELPTSELERSHSGPDADIATVAFRIFYPCENGSKKRRPVRWLPDPQRSSFSAFASFLGAGPALSGAISYFAPHLYYITIPVTRNAPMLKPENSSGRWPVLVFSHGLGGTRNTYSHLLGSLASHGMVVIATEHRDASAPISFVRATKTTEPRTIRYERHSHAPSPSVYSARDQQLKMRLWELSLVYAALLKIDSGEKLTTLGSKEAGSTSGTVSGLARALDIHTPGSITWAGHSFGAATTIQFVKSVYWRCSNPAVEGYVPLYSPPSDSQLVHQITPHSPVIVLDLWAMPLQSPYTAWLSKKPMPSYDGTCNSAPGGNTLLAILSEAFFKWQTNLNDTRCALAPPASDLPEHSTRFTKPRFFYPLNSAHLSQSDFGILFPWFTRKIFGAMEPERVVRLNSRAILQTLRTCGIDVADTPHIDAEETQESKNDPASDVEIKNGMGEGYMHGSRRDWKILAADGSVRGWINVSAEAEERDESDGSSADATSHKGTDNSPESAIVEGEMLTELTKGGPVLSQLH</sequence>
<dbReference type="PANTHER" id="PTHR10272:SF7">
    <property type="entry name" value="PHOSPHOLIPASE-RELATED"/>
    <property type="match status" value="1"/>
</dbReference>
<dbReference type="GO" id="GO:0003847">
    <property type="term" value="F:1-alkyl-2-acetylglycerophosphocholine esterase activity"/>
    <property type="evidence" value="ECO:0007669"/>
    <property type="project" value="UniProtKB-UniRule"/>
</dbReference>
<evidence type="ECO:0000313" key="8">
    <source>
        <dbReference type="Proteomes" id="UP000800092"/>
    </source>
</evidence>
<dbReference type="InterPro" id="IPR016715">
    <property type="entry name" value="PAF_acetylhydro_eukaryote"/>
</dbReference>
<keyword evidence="8" id="KW-1185">Reference proteome</keyword>
<dbReference type="PIRSF" id="PIRSF018169">
    <property type="entry name" value="PAF_acetylhydrolase"/>
    <property type="match status" value="1"/>
</dbReference>
<dbReference type="InterPro" id="IPR029058">
    <property type="entry name" value="AB_hydrolase_fold"/>
</dbReference>
<keyword evidence="2 4" id="KW-0442">Lipid degradation</keyword>
<dbReference type="Gene3D" id="3.40.50.1820">
    <property type="entry name" value="alpha/beta hydrolase"/>
    <property type="match status" value="1"/>
</dbReference>
<evidence type="ECO:0000256" key="2">
    <source>
        <dbReference type="ARBA" id="ARBA00022963"/>
    </source>
</evidence>
<dbReference type="Pfam" id="PF03403">
    <property type="entry name" value="PAF-AH_p_II"/>
    <property type="match status" value="1"/>
</dbReference>
<evidence type="ECO:0000256" key="1">
    <source>
        <dbReference type="ARBA" id="ARBA00022801"/>
    </source>
</evidence>
<feature type="active site" description="Charge relay system" evidence="5">
    <location>
        <position position="311"/>
    </location>
</feature>
<feature type="region of interest" description="Disordered" evidence="6">
    <location>
        <begin position="497"/>
        <end position="546"/>
    </location>
</feature>
<feature type="region of interest" description="Disordered" evidence="6">
    <location>
        <begin position="444"/>
        <end position="470"/>
    </location>
</feature>
<dbReference type="EMBL" id="ML991787">
    <property type="protein sequence ID" value="KAF2236109.1"/>
    <property type="molecule type" value="Genomic_DNA"/>
</dbReference>
<dbReference type="PANTHER" id="PTHR10272">
    <property type="entry name" value="PLATELET-ACTIVATING FACTOR ACETYLHYDROLASE"/>
    <property type="match status" value="1"/>
</dbReference>
<reference evidence="7" key="1">
    <citation type="journal article" date="2020" name="Stud. Mycol.">
        <title>101 Dothideomycetes genomes: a test case for predicting lifestyles and emergence of pathogens.</title>
        <authorList>
            <person name="Haridas S."/>
            <person name="Albert R."/>
            <person name="Binder M."/>
            <person name="Bloem J."/>
            <person name="Labutti K."/>
            <person name="Salamov A."/>
            <person name="Andreopoulos B."/>
            <person name="Baker S."/>
            <person name="Barry K."/>
            <person name="Bills G."/>
            <person name="Bluhm B."/>
            <person name="Cannon C."/>
            <person name="Castanera R."/>
            <person name="Culley D."/>
            <person name="Daum C."/>
            <person name="Ezra D."/>
            <person name="Gonzalez J."/>
            <person name="Henrissat B."/>
            <person name="Kuo A."/>
            <person name="Liang C."/>
            <person name="Lipzen A."/>
            <person name="Lutzoni F."/>
            <person name="Magnuson J."/>
            <person name="Mondo S."/>
            <person name="Nolan M."/>
            <person name="Ohm R."/>
            <person name="Pangilinan J."/>
            <person name="Park H.-J."/>
            <person name="Ramirez L."/>
            <person name="Alfaro M."/>
            <person name="Sun H."/>
            <person name="Tritt A."/>
            <person name="Yoshinaga Y."/>
            <person name="Zwiers L.-H."/>
            <person name="Turgeon B."/>
            <person name="Goodwin S."/>
            <person name="Spatafora J."/>
            <person name="Crous P."/>
            <person name="Grigoriev I."/>
        </authorList>
    </citation>
    <scope>NUCLEOTIDE SEQUENCE</scope>
    <source>
        <strain evidence="7">Tuck. ex Michener</strain>
    </source>
</reference>
<evidence type="ECO:0000256" key="3">
    <source>
        <dbReference type="ARBA" id="ARBA00023098"/>
    </source>
</evidence>
<organism evidence="7 8">
    <name type="scientific">Viridothelium virens</name>
    <name type="common">Speckled blister lichen</name>
    <name type="synonym">Trypethelium virens</name>
    <dbReference type="NCBI Taxonomy" id="1048519"/>
    <lineage>
        <taxon>Eukaryota</taxon>
        <taxon>Fungi</taxon>
        <taxon>Dikarya</taxon>
        <taxon>Ascomycota</taxon>
        <taxon>Pezizomycotina</taxon>
        <taxon>Dothideomycetes</taxon>
        <taxon>Dothideomycetes incertae sedis</taxon>
        <taxon>Trypetheliales</taxon>
        <taxon>Trypetheliaceae</taxon>
        <taxon>Viridothelium</taxon>
    </lineage>
</organism>
<feature type="active site" description="Nucleophile" evidence="5">
    <location>
        <position position="260"/>
    </location>
</feature>
<gene>
    <name evidence="7" type="ORF">EV356DRAFT_482677</name>
</gene>
<name>A0A6A6HE47_VIRVR</name>
<comment type="similarity">
    <text evidence="4">Belongs to the serine esterase family.</text>
</comment>
<protein>
    <recommendedName>
        <fullName evidence="4">Putative phospholipase</fullName>
        <ecNumber evidence="4">3.1.1.47</ecNumber>
    </recommendedName>
</protein>
<evidence type="ECO:0000313" key="7">
    <source>
        <dbReference type="EMBL" id="KAF2236109.1"/>
    </source>
</evidence>
<keyword evidence="3 4" id="KW-0443">Lipid metabolism</keyword>
<dbReference type="AlphaFoldDB" id="A0A6A6HE47"/>
<evidence type="ECO:0000256" key="4">
    <source>
        <dbReference type="PIRNR" id="PIRNR018169"/>
    </source>
</evidence>
<evidence type="ECO:0000256" key="5">
    <source>
        <dbReference type="PIRSR" id="PIRSR018169-1"/>
    </source>
</evidence>
<dbReference type="SUPFAM" id="SSF53474">
    <property type="entry name" value="alpha/beta-Hydrolases"/>
    <property type="match status" value="1"/>
</dbReference>
<accession>A0A6A6HE47</accession>
<dbReference type="Proteomes" id="UP000800092">
    <property type="component" value="Unassembled WGS sequence"/>
</dbReference>
<keyword evidence="1 4" id="KW-0378">Hydrolase</keyword>
<dbReference type="EC" id="3.1.1.47" evidence="4"/>
<proteinExistence type="inferred from homology"/>
<dbReference type="GO" id="GO:0016042">
    <property type="term" value="P:lipid catabolic process"/>
    <property type="evidence" value="ECO:0007669"/>
    <property type="project" value="UniProtKB-KW"/>
</dbReference>
<feature type="active site" description="Charge relay system" evidence="5">
    <location>
        <position position="395"/>
    </location>
</feature>